<dbReference type="EMBL" id="QGNW01000265">
    <property type="protein sequence ID" value="RVW80498.1"/>
    <property type="molecule type" value="Genomic_DNA"/>
</dbReference>
<name>A0A438H7L1_VITVI</name>
<dbReference type="Proteomes" id="UP000288805">
    <property type="component" value="Unassembled WGS sequence"/>
</dbReference>
<reference evidence="1 2" key="1">
    <citation type="journal article" date="2018" name="PLoS Genet.">
        <title>Population sequencing reveals clonal diversity and ancestral inbreeding in the grapevine cultivar Chardonnay.</title>
        <authorList>
            <person name="Roach M.J."/>
            <person name="Johnson D.L."/>
            <person name="Bohlmann J."/>
            <person name="van Vuuren H.J."/>
            <person name="Jones S.J."/>
            <person name="Pretorius I.S."/>
            <person name="Schmidt S.A."/>
            <person name="Borneman A.R."/>
        </authorList>
    </citation>
    <scope>NUCLEOTIDE SEQUENCE [LARGE SCALE GENOMIC DNA]</scope>
    <source>
        <strain evidence="2">cv. Chardonnay</strain>
        <tissue evidence="1">Leaf</tissue>
    </source>
</reference>
<sequence>MSDEIAPITLTTLYEMMLDLTQRIERIKLILSEYPSSSRGAPGVVMLSLPHLTSPTSVTWVPHIHDLAHIQSQAMHADTSSPVVPDLIDLVMLDEIIVGGHLGYYYGTYGVRFGAQFQRVDMVISDGH</sequence>
<comment type="caution">
    <text evidence="1">The sequence shown here is derived from an EMBL/GenBank/DDBJ whole genome shotgun (WGS) entry which is preliminary data.</text>
</comment>
<organism evidence="1 2">
    <name type="scientific">Vitis vinifera</name>
    <name type="common">Grape</name>
    <dbReference type="NCBI Taxonomy" id="29760"/>
    <lineage>
        <taxon>Eukaryota</taxon>
        <taxon>Viridiplantae</taxon>
        <taxon>Streptophyta</taxon>
        <taxon>Embryophyta</taxon>
        <taxon>Tracheophyta</taxon>
        <taxon>Spermatophyta</taxon>
        <taxon>Magnoliopsida</taxon>
        <taxon>eudicotyledons</taxon>
        <taxon>Gunneridae</taxon>
        <taxon>Pentapetalae</taxon>
        <taxon>rosids</taxon>
        <taxon>Vitales</taxon>
        <taxon>Vitaceae</taxon>
        <taxon>Viteae</taxon>
        <taxon>Vitis</taxon>
    </lineage>
</organism>
<protein>
    <submittedName>
        <fullName evidence="1">Uncharacterized protein</fullName>
    </submittedName>
</protein>
<gene>
    <name evidence="1" type="ORF">CK203_052904</name>
</gene>
<evidence type="ECO:0000313" key="1">
    <source>
        <dbReference type="EMBL" id="RVW80498.1"/>
    </source>
</evidence>
<proteinExistence type="predicted"/>
<accession>A0A438H7L1</accession>
<dbReference type="AlphaFoldDB" id="A0A438H7L1"/>
<evidence type="ECO:0000313" key="2">
    <source>
        <dbReference type="Proteomes" id="UP000288805"/>
    </source>
</evidence>